<evidence type="ECO:0000313" key="2">
    <source>
        <dbReference type="Proteomes" id="UP000439752"/>
    </source>
</evidence>
<name>A0A653I9R0_9BACL</name>
<evidence type="ECO:0000313" key="1">
    <source>
        <dbReference type="EMBL" id="VWX35571.1"/>
    </source>
</evidence>
<sequence>MNAGLNIKQEAERILASSTVGTTGLA</sequence>
<dbReference type="Proteomes" id="UP000439752">
    <property type="component" value="Unassembled WGS sequence"/>
</dbReference>
<protein>
    <submittedName>
        <fullName evidence="1">Uncharacterized protein</fullName>
    </submittedName>
</protein>
<accession>A0A653I9R0</accession>
<reference evidence="1 2" key="1">
    <citation type="submission" date="2019-10" db="EMBL/GenBank/DDBJ databases">
        <authorList>
            <person name="Karimi E."/>
        </authorList>
    </citation>
    <scope>NUCLEOTIDE SEQUENCE [LARGE SCALE GENOMIC DNA]</scope>
    <source>
        <strain evidence="1">Exiguobacterium sp. 9Y</strain>
    </source>
</reference>
<organism evidence="1 2">
    <name type="scientific">Exiguobacterium oxidotolerans</name>
    <dbReference type="NCBI Taxonomy" id="223958"/>
    <lineage>
        <taxon>Bacteria</taxon>
        <taxon>Bacillati</taxon>
        <taxon>Bacillota</taxon>
        <taxon>Bacilli</taxon>
        <taxon>Bacillales</taxon>
        <taxon>Bacillales Family XII. Incertae Sedis</taxon>
        <taxon>Exiguobacterium</taxon>
    </lineage>
</organism>
<gene>
    <name evidence="1" type="ORF">EXIGUO9Y_260034</name>
</gene>
<dbReference type="EMBL" id="CABWKQ010000019">
    <property type="protein sequence ID" value="VWX35571.1"/>
    <property type="molecule type" value="Genomic_DNA"/>
</dbReference>
<dbReference type="AlphaFoldDB" id="A0A653I9R0"/>
<keyword evidence="2" id="KW-1185">Reference proteome</keyword>
<proteinExistence type="predicted"/>